<evidence type="ECO:0000313" key="1">
    <source>
        <dbReference type="EMBL" id="SVC98271.1"/>
    </source>
</evidence>
<protein>
    <submittedName>
        <fullName evidence="1">Uncharacterized protein</fullName>
    </submittedName>
</protein>
<dbReference type="EMBL" id="UINC01122452">
    <property type="protein sequence ID" value="SVC98271.1"/>
    <property type="molecule type" value="Genomic_DNA"/>
</dbReference>
<accession>A0A382RNS4</accession>
<dbReference type="Gene3D" id="3.30.40.220">
    <property type="match status" value="1"/>
</dbReference>
<organism evidence="1">
    <name type="scientific">marine metagenome</name>
    <dbReference type="NCBI Taxonomy" id="408172"/>
    <lineage>
        <taxon>unclassified sequences</taxon>
        <taxon>metagenomes</taxon>
        <taxon>ecological metagenomes</taxon>
    </lineage>
</organism>
<gene>
    <name evidence="1" type="ORF">METZ01_LOCUS351125</name>
</gene>
<dbReference type="AlphaFoldDB" id="A0A382RNS4"/>
<sequence length="154" mass="18201">MKKCEACGKKLSNNKFEVLDKKYPRNICRNCTNAERNKSRSKTPESYIRHLYSQLKYSRGKKNPEMEWAIEPENLISLYKKQKGRCALSGMLMTYAKDGTGKKEFNISIDRIHPHRGYIASNMQLVCHRVNIMKHTLTEGDFWWWCKNIVEHEQ</sequence>
<proteinExistence type="predicted"/>
<reference evidence="1" key="1">
    <citation type="submission" date="2018-05" db="EMBL/GenBank/DDBJ databases">
        <authorList>
            <person name="Lanie J.A."/>
            <person name="Ng W.-L."/>
            <person name="Kazmierczak K.M."/>
            <person name="Andrzejewski T.M."/>
            <person name="Davidsen T.M."/>
            <person name="Wayne K.J."/>
            <person name="Tettelin H."/>
            <person name="Glass J.I."/>
            <person name="Rusch D."/>
            <person name="Podicherti R."/>
            <person name="Tsui H.-C.T."/>
            <person name="Winkler M.E."/>
        </authorList>
    </citation>
    <scope>NUCLEOTIDE SEQUENCE</scope>
</reference>
<name>A0A382RNS4_9ZZZZ</name>